<dbReference type="AlphaFoldDB" id="A0A9N7UDF8"/>
<name>A0A9N7UDF8_PLEPL</name>
<comment type="caution">
    <text evidence="1">The sequence shown here is derived from an EMBL/GenBank/DDBJ whole genome shotgun (WGS) entry which is preliminary data.</text>
</comment>
<reference evidence="1" key="1">
    <citation type="submission" date="2020-03" db="EMBL/GenBank/DDBJ databases">
        <authorList>
            <person name="Weist P."/>
        </authorList>
    </citation>
    <scope>NUCLEOTIDE SEQUENCE</scope>
</reference>
<proteinExistence type="predicted"/>
<dbReference type="EMBL" id="CADEAL010001062">
    <property type="protein sequence ID" value="CAB1428527.1"/>
    <property type="molecule type" value="Genomic_DNA"/>
</dbReference>
<organism evidence="1 2">
    <name type="scientific">Pleuronectes platessa</name>
    <name type="common">European plaice</name>
    <dbReference type="NCBI Taxonomy" id="8262"/>
    <lineage>
        <taxon>Eukaryota</taxon>
        <taxon>Metazoa</taxon>
        <taxon>Chordata</taxon>
        <taxon>Craniata</taxon>
        <taxon>Vertebrata</taxon>
        <taxon>Euteleostomi</taxon>
        <taxon>Actinopterygii</taxon>
        <taxon>Neopterygii</taxon>
        <taxon>Teleostei</taxon>
        <taxon>Neoteleostei</taxon>
        <taxon>Acanthomorphata</taxon>
        <taxon>Carangaria</taxon>
        <taxon>Pleuronectiformes</taxon>
        <taxon>Pleuronectoidei</taxon>
        <taxon>Pleuronectidae</taxon>
        <taxon>Pleuronectes</taxon>
    </lineage>
</organism>
<evidence type="ECO:0000313" key="2">
    <source>
        <dbReference type="Proteomes" id="UP001153269"/>
    </source>
</evidence>
<accession>A0A9N7UDF8</accession>
<keyword evidence="2" id="KW-1185">Reference proteome</keyword>
<dbReference type="Proteomes" id="UP001153269">
    <property type="component" value="Unassembled WGS sequence"/>
</dbReference>
<sequence>MDATLCTSPFCALSCPRYDVDPSLQPITANSRLMLKGKLLVDRFFERDLYVFTEERSGGKEGKKQRVFTHRIPLRRVCCRSSGISPPSPQPKTTGN</sequence>
<protein>
    <submittedName>
        <fullName evidence="1">Uncharacterized protein</fullName>
    </submittedName>
</protein>
<gene>
    <name evidence="1" type="ORF">PLEPLA_LOCUS16500</name>
</gene>
<evidence type="ECO:0000313" key="1">
    <source>
        <dbReference type="EMBL" id="CAB1428527.1"/>
    </source>
</evidence>